<dbReference type="SMART" id="SM00267">
    <property type="entry name" value="GGDEF"/>
    <property type="match status" value="1"/>
</dbReference>
<dbReference type="InterPro" id="IPR050469">
    <property type="entry name" value="Diguanylate_Cyclase"/>
</dbReference>
<proteinExistence type="predicted"/>
<keyword evidence="5" id="KW-1185">Reference proteome</keyword>
<dbReference type="PANTHER" id="PTHR45138">
    <property type="entry name" value="REGULATORY COMPONENTS OF SENSORY TRANSDUCTION SYSTEM"/>
    <property type="match status" value="1"/>
</dbReference>
<sequence length="359" mass="40168">MGERNLMADEDDHKRTIQYGESAISYIKKNVLPAYPRSYELWYTYAAGYNQGLNRAVNESIKSNGRISTDEMLTLYGRFLSPTRLGDRLDEVGSKVSREVEELVDTLKLSADATSDYGTALEQAGEKIRSVSDPEKLQNYVTHLVKSTQNAVASNRKLESQLLESKKHIENLQSSLEAIRYESLTDELTTLNNRKHFENSIERVIDQSKESGRGFSLLMTDIDHFKKFNDTYGHQTGDQVLRLVALAVKQNIKAQDIACRYGGEEFAIILPHVGLEDAAEIGENIRNAVMSKELVKRSTGENLGRVTISVGIATYENIDTVHSIVSRADEALYLAKDAGRNLVKTEKDLAGVDQREDVA</sequence>
<dbReference type="GO" id="GO:0005886">
    <property type="term" value="C:plasma membrane"/>
    <property type="evidence" value="ECO:0007669"/>
    <property type="project" value="TreeGrafter"/>
</dbReference>
<dbReference type="PROSITE" id="PS50887">
    <property type="entry name" value="GGDEF"/>
    <property type="match status" value="1"/>
</dbReference>
<feature type="domain" description="GGDEF" evidence="3">
    <location>
        <begin position="213"/>
        <end position="348"/>
    </location>
</feature>
<dbReference type="SUPFAM" id="SSF55073">
    <property type="entry name" value="Nucleotide cyclase"/>
    <property type="match status" value="1"/>
</dbReference>
<dbReference type="PANTHER" id="PTHR45138:SF9">
    <property type="entry name" value="DIGUANYLATE CYCLASE DGCM-RELATED"/>
    <property type="match status" value="1"/>
</dbReference>
<evidence type="ECO:0000313" key="4">
    <source>
        <dbReference type="EMBL" id="CTQ42179.1"/>
    </source>
</evidence>
<name>A0A0M6XZZ7_9HYPH</name>
<reference evidence="5" key="1">
    <citation type="submission" date="2015-07" db="EMBL/GenBank/DDBJ databases">
        <authorList>
            <person name="Rodrigo-Torres Lidia"/>
            <person name="Arahal R.David."/>
        </authorList>
    </citation>
    <scope>NUCLEOTIDE SEQUENCE [LARGE SCALE GENOMIC DNA]</scope>
    <source>
        <strain evidence="5">CECT 4801</strain>
    </source>
</reference>
<gene>
    <name evidence="4" type="primary">pleD_2</name>
    <name evidence="4" type="ORF">LAL4801_00604</name>
</gene>
<dbReference type="EMBL" id="CXST01000001">
    <property type="protein sequence ID" value="CTQ42179.1"/>
    <property type="molecule type" value="Genomic_DNA"/>
</dbReference>
<dbReference type="GO" id="GO:0052621">
    <property type="term" value="F:diguanylate cyclase activity"/>
    <property type="evidence" value="ECO:0007669"/>
    <property type="project" value="UniProtKB-EC"/>
</dbReference>
<dbReference type="Pfam" id="PF00990">
    <property type="entry name" value="GGDEF"/>
    <property type="match status" value="1"/>
</dbReference>
<dbReference type="InterPro" id="IPR000160">
    <property type="entry name" value="GGDEF_dom"/>
</dbReference>
<accession>A0A0M6XZZ7</accession>
<dbReference type="GO" id="GO:0043709">
    <property type="term" value="P:cell adhesion involved in single-species biofilm formation"/>
    <property type="evidence" value="ECO:0007669"/>
    <property type="project" value="TreeGrafter"/>
</dbReference>
<dbReference type="Gene3D" id="3.30.70.270">
    <property type="match status" value="1"/>
</dbReference>
<evidence type="ECO:0000313" key="5">
    <source>
        <dbReference type="Proteomes" id="UP000048926"/>
    </source>
</evidence>
<evidence type="ECO:0000259" key="3">
    <source>
        <dbReference type="PROSITE" id="PS50887"/>
    </source>
</evidence>
<dbReference type="RefSeq" id="WP_208984159.1">
    <property type="nucleotide sequence ID" value="NZ_CXST01000001.1"/>
</dbReference>
<dbReference type="InterPro" id="IPR043128">
    <property type="entry name" value="Rev_trsase/Diguanyl_cyclase"/>
</dbReference>
<dbReference type="Proteomes" id="UP000048926">
    <property type="component" value="Unassembled WGS sequence"/>
</dbReference>
<dbReference type="GO" id="GO:1902201">
    <property type="term" value="P:negative regulation of bacterial-type flagellum-dependent cell motility"/>
    <property type="evidence" value="ECO:0007669"/>
    <property type="project" value="TreeGrafter"/>
</dbReference>
<dbReference type="STRING" id="187304.B0E33_27070"/>
<dbReference type="InterPro" id="IPR029787">
    <property type="entry name" value="Nucleotide_cyclase"/>
</dbReference>
<dbReference type="FunFam" id="3.30.70.270:FF:000001">
    <property type="entry name" value="Diguanylate cyclase domain protein"/>
    <property type="match status" value="1"/>
</dbReference>
<evidence type="ECO:0000256" key="2">
    <source>
        <dbReference type="ARBA" id="ARBA00034247"/>
    </source>
</evidence>
<evidence type="ECO:0000256" key="1">
    <source>
        <dbReference type="ARBA" id="ARBA00012528"/>
    </source>
</evidence>
<comment type="catalytic activity">
    <reaction evidence="2">
        <text>2 GTP = 3',3'-c-di-GMP + 2 diphosphate</text>
        <dbReference type="Rhea" id="RHEA:24898"/>
        <dbReference type="ChEBI" id="CHEBI:33019"/>
        <dbReference type="ChEBI" id="CHEBI:37565"/>
        <dbReference type="ChEBI" id="CHEBI:58805"/>
        <dbReference type="EC" id="2.7.7.65"/>
    </reaction>
</comment>
<dbReference type="CDD" id="cd01949">
    <property type="entry name" value="GGDEF"/>
    <property type="match status" value="1"/>
</dbReference>
<dbReference type="AlphaFoldDB" id="A0A0M6XZZ7"/>
<dbReference type="EC" id="2.7.7.65" evidence="1"/>
<organism evidence="4 5">
    <name type="scientific">Roseibium aggregatum</name>
    <dbReference type="NCBI Taxonomy" id="187304"/>
    <lineage>
        <taxon>Bacteria</taxon>
        <taxon>Pseudomonadati</taxon>
        <taxon>Pseudomonadota</taxon>
        <taxon>Alphaproteobacteria</taxon>
        <taxon>Hyphomicrobiales</taxon>
        <taxon>Stappiaceae</taxon>
        <taxon>Roseibium</taxon>
    </lineage>
</organism>
<dbReference type="NCBIfam" id="TIGR00254">
    <property type="entry name" value="GGDEF"/>
    <property type="match status" value="1"/>
</dbReference>
<protein>
    <recommendedName>
        <fullName evidence="1">diguanylate cyclase</fullName>
        <ecNumber evidence="1">2.7.7.65</ecNumber>
    </recommendedName>
</protein>